<keyword evidence="3" id="KW-1185">Reference proteome</keyword>
<dbReference type="CDD" id="cd21133">
    <property type="entry name" value="EVE"/>
    <property type="match status" value="1"/>
</dbReference>
<dbReference type="InterPro" id="IPR047197">
    <property type="entry name" value="THYN1-like_EVE"/>
</dbReference>
<protein>
    <recommendedName>
        <fullName evidence="1">EVE domain-containing protein</fullName>
    </recommendedName>
</protein>
<sequence>MNRWVMKSEPDVFGIDDLAAAPQGTDRWDGVRNYQVRNMIRDHMRPGDAAFFYHSNTRPPGVVGVMEVVSGPYPDPTAFDPDDLHYDPKSTPEAPRWYCVDVRFRERLPRQVTLQELRECPDLEGFPLIRRGNRLSIVPVTEAQWAVIRRLAEG</sequence>
<evidence type="ECO:0000313" key="3">
    <source>
        <dbReference type="Proteomes" id="UP000000647"/>
    </source>
</evidence>
<reference evidence="3" key="1">
    <citation type="submission" date="2006-12" db="EMBL/GenBank/DDBJ databases">
        <title>Complete sequence of Halorhodospira halophila SL1.</title>
        <authorList>
            <consortium name="US DOE Joint Genome Institute"/>
            <person name="Copeland A."/>
            <person name="Lucas S."/>
            <person name="Lapidus A."/>
            <person name="Barry K."/>
            <person name="Detter J.C."/>
            <person name="Glavina del Rio T."/>
            <person name="Hammon N."/>
            <person name="Israni S."/>
            <person name="Dalin E."/>
            <person name="Tice H."/>
            <person name="Pitluck S."/>
            <person name="Saunders E."/>
            <person name="Brettin T."/>
            <person name="Bruce D."/>
            <person name="Han C."/>
            <person name="Tapia R."/>
            <person name="Schmutz J."/>
            <person name="Larimer F."/>
            <person name="Land M."/>
            <person name="Hauser L."/>
            <person name="Kyrpides N."/>
            <person name="Mikhailova N."/>
            <person name="Hoff W."/>
            <person name="Richardson P."/>
        </authorList>
    </citation>
    <scope>NUCLEOTIDE SEQUENCE [LARGE SCALE GENOMIC DNA]</scope>
    <source>
        <strain evidence="3">DSM 244 / SL1</strain>
    </source>
</reference>
<name>A1WW93_HALHL</name>
<dbReference type="SUPFAM" id="SSF88697">
    <property type="entry name" value="PUA domain-like"/>
    <property type="match status" value="1"/>
</dbReference>
<dbReference type="KEGG" id="hha:Hhal_1180"/>
<dbReference type="PANTHER" id="PTHR14087:SF7">
    <property type="entry name" value="THYMOCYTE NUCLEAR PROTEIN 1"/>
    <property type="match status" value="1"/>
</dbReference>
<gene>
    <name evidence="2" type="ordered locus">Hhal_1180</name>
</gene>
<feature type="domain" description="EVE" evidence="1">
    <location>
        <begin position="2"/>
        <end position="150"/>
    </location>
</feature>
<dbReference type="STRING" id="349124.Hhal_1180"/>
<dbReference type="PANTHER" id="PTHR14087">
    <property type="entry name" value="THYMOCYTE NUCLEAR PROTEIN 1"/>
    <property type="match status" value="1"/>
</dbReference>
<dbReference type="InterPro" id="IPR015947">
    <property type="entry name" value="PUA-like_sf"/>
</dbReference>
<dbReference type="OrthoDB" id="9791347at2"/>
<dbReference type="RefSeq" id="WP_011813978.1">
    <property type="nucleotide sequence ID" value="NC_008789.1"/>
</dbReference>
<evidence type="ECO:0000259" key="1">
    <source>
        <dbReference type="Pfam" id="PF01878"/>
    </source>
</evidence>
<evidence type="ECO:0000313" key="2">
    <source>
        <dbReference type="EMBL" id="ABM61955.1"/>
    </source>
</evidence>
<organism evidence="2 3">
    <name type="scientific">Halorhodospira halophila (strain DSM 244 / SL1)</name>
    <name type="common">Ectothiorhodospira halophila (strain DSM 244 / SL1)</name>
    <dbReference type="NCBI Taxonomy" id="349124"/>
    <lineage>
        <taxon>Bacteria</taxon>
        <taxon>Pseudomonadati</taxon>
        <taxon>Pseudomonadota</taxon>
        <taxon>Gammaproteobacteria</taxon>
        <taxon>Chromatiales</taxon>
        <taxon>Ectothiorhodospiraceae</taxon>
        <taxon>Halorhodospira</taxon>
    </lineage>
</organism>
<dbReference type="AlphaFoldDB" id="A1WW93"/>
<proteinExistence type="predicted"/>
<accession>A1WW93</accession>
<dbReference type="Pfam" id="PF01878">
    <property type="entry name" value="EVE"/>
    <property type="match status" value="1"/>
</dbReference>
<dbReference type="HOGENOM" id="CLU_041799_2_2_6"/>
<dbReference type="InterPro" id="IPR002740">
    <property type="entry name" value="EVE_domain"/>
</dbReference>
<dbReference type="eggNOG" id="COG2947">
    <property type="taxonomic scope" value="Bacteria"/>
</dbReference>
<dbReference type="EMBL" id="CP000544">
    <property type="protein sequence ID" value="ABM61955.1"/>
    <property type="molecule type" value="Genomic_DNA"/>
</dbReference>
<dbReference type="Gene3D" id="3.10.590.10">
    <property type="entry name" value="ph1033 like domains"/>
    <property type="match status" value="1"/>
</dbReference>
<dbReference type="InterPro" id="IPR052181">
    <property type="entry name" value="5hmC_binding"/>
</dbReference>
<dbReference type="Proteomes" id="UP000000647">
    <property type="component" value="Chromosome"/>
</dbReference>
<reference evidence="2 3" key="2">
    <citation type="journal article" date="2013" name="Stand. Genomic Sci.">
        <title>Complete genome sequence of Halorhodospira halophila SL1.</title>
        <authorList>
            <person name="Challacombe J.F."/>
            <person name="Majid S."/>
            <person name="Deole R."/>
            <person name="Brettin T.S."/>
            <person name="Bruce D."/>
            <person name="Delano S.F."/>
            <person name="Detter J.C."/>
            <person name="Gleasner C.D."/>
            <person name="Han C.S."/>
            <person name="Misra M."/>
            <person name="Reitenga K.G."/>
            <person name="Mikhailova N."/>
            <person name="Woyke T."/>
            <person name="Pitluck S."/>
            <person name="Nolan M."/>
            <person name="Land M.L."/>
            <person name="Saunders E."/>
            <person name="Tapia R."/>
            <person name="Lapidus A."/>
            <person name="Ivanova N."/>
            <person name="Hoff W.D."/>
        </authorList>
    </citation>
    <scope>NUCLEOTIDE SEQUENCE [LARGE SCALE GENOMIC DNA]</scope>
    <source>
        <strain evidence="3">DSM 244 / SL1</strain>
    </source>
</reference>